<sequence>MNKNVERGKTTRAQLIEIASRLFASRGYDRTSIDAVLAESGASRGSLYHHFKNKEALFLAVVKDASARASRPAAEEMRAAPDSLAALRVGCLAWIRLAGDPAVRQIVLIDAPAVLGWQRWRALDEQGPLGTIRGLLADAAHDGGIEPHHVDAFARIVLAALNELSMMVAHAEDRTKALATAESAVEEFLDRLLAPVVHAG</sequence>
<accession>A0A9W6R699</accession>
<dbReference type="Pfam" id="PF00440">
    <property type="entry name" value="TetR_N"/>
    <property type="match status" value="1"/>
</dbReference>
<dbReference type="InterPro" id="IPR009057">
    <property type="entry name" value="Homeodomain-like_sf"/>
</dbReference>
<dbReference type="PANTHER" id="PTHR47506:SF1">
    <property type="entry name" value="HTH-TYPE TRANSCRIPTIONAL REGULATOR YJDC"/>
    <property type="match status" value="1"/>
</dbReference>
<evidence type="ECO:0000259" key="5">
    <source>
        <dbReference type="PROSITE" id="PS50977"/>
    </source>
</evidence>
<evidence type="ECO:0000313" key="6">
    <source>
        <dbReference type="EMBL" id="GLY68230.1"/>
    </source>
</evidence>
<dbReference type="Pfam" id="PF21351">
    <property type="entry name" value="TetR_C_41"/>
    <property type="match status" value="1"/>
</dbReference>
<evidence type="ECO:0000256" key="2">
    <source>
        <dbReference type="ARBA" id="ARBA00023125"/>
    </source>
</evidence>
<organism evidence="6 7">
    <name type="scientific">Amycolatopsis taiwanensis</name>
    <dbReference type="NCBI Taxonomy" id="342230"/>
    <lineage>
        <taxon>Bacteria</taxon>
        <taxon>Bacillati</taxon>
        <taxon>Actinomycetota</taxon>
        <taxon>Actinomycetes</taxon>
        <taxon>Pseudonocardiales</taxon>
        <taxon>Pseudonocardiaceae</taxon>
        <taxon>Amycolatopsis</taxon>
    </lineage>
</organism>
<name>A0A9W6R699_9PSEU</name>
<dbReference type="InterPro" id="IPR049484">
    <property type="entry name" value="Rv0078-like_C"/>
</dbReference>
<reference evidence="6" key="1">
    <citation type="submission" date="2023-03" db="EMBL/GenBank/DDBJ databases">
        <title>Amycolatopsis taiwanensis NBRC 103393.</title>
        <authorList>
            <person name="Ichikawa N."/>
            <person name="Sato H."/>
            <person name="Tonouchi N."/>
        </authorList>
    </citation>
    <scope>NUCLEOTIDE SEQUENCE</scope>
    <source>
        <strain evidence="6">NBRC 103393</strain>
    </source>
</reference>
<keyword evidence="1" id="KW-0805">Transcription regulation</keyword>
<feature type="DNA-binding region" description="H-T-H motif" evidence="4">
    <location>
        <begin position="32"/>
        <end position="51"/>
    </location>
</feature>
<dbReference type="Gene3D" id="1.10.357.10">
    <property type="entry name" value="Tetracycline Repressor, domain 2"/>
    <property type="match status" value="1"/>
</dbReference>
<keyword evidence="3" id="KW-0804">Transcription</keyword>
<evidence type="ECO:0000256" key="4">
    <source>
        <dbReference type="PROSITE-ProRule" id="PRU00335"/>
    </source>
</evidence>
<proteinExistence type="predicted"/>
<protein>
    <submittedName>
        <fullName evidence="6">TetR family transcriptional regulator</fullName>
    </submittedName>
</protein>
<gene>
    <name evidence="6" type="ORF">Atai01_48490</name>
</gene>
<dbReference type="PANTHER" id="PTHR47506">
    <property type="entry name" value="TRANSCRIPTIONAL REGULATORY PROTEIN"/>
    <property type="match status" value="1"/>
</dbReference>
<dbReference type="InterPro" id="IPR023772">
    <property type="entry name" value="DNA-bd_HTH_TetR-type_CS"/>
</dbReference>
<dbReference type="Proteomes" id="UP001165136">
    <property type="component" value="Unassembled WGS sequence"/>
</dbReference>
<dbReference type="EMBL" id="BSTI01000011">
    <property type="protein sequence ID" value="GLY68230.1"/>
    <property type="molecule type" value="Genomic_DNA"/>
</dbReference>
<feature type="domain" description="HTH tetR-type" evidence="5">
    <location>
        <begin position="9"/>
        <end position="69"/>
    </location>
</feature>
<evidence type="ECO:0000256" key="1">
    <source>
        <dbReference type="ARBA" id="ARBA00023015"/>
    </source>
</evidence>
<evidence type="ECO:0000256" key="3">
    <source>
        <dbReference type="ARBA" id="ARBA00023163"/>
    </source>
</evidence>
<dbReference type="AlphaFoldDB" id="A0A9W6R699"/>
<keyword evidence="7" id="KW-1185">Reference proteome</keyword>
<dbReference type="PROSITE" id="PS01081">
    <property type="entry name" value="HTH_TETR_1"/>
    <property type="match status" value="1"/>
</dbReference>
<dbReference type="SUPFAM" id="SSF46689">
    <property type="entry name" value="Homeodomain-like"/>
    <property type="match status" value="1"/>
</dbReference>
<dbReference type="InterPro" id="IPR001647">
    <property type="entry name" value="HTH_TetR"/>
</dbReference>
<dbReference type="PRINTS" id="PR00455">
    <property type="entry name" value="HTHTETR"/>
</dbReference>
<dbReference type="PROSITE" id="PS50977">
    <property type="entry name" value="HTH_TETR_2"/>
    <property type="match status" value="1"/>
</dbReference>
<keyword evidence="2 4" id="KW-0238">DNA-binding</keyword>
<dbReference type="GO" id="GO:0003677">
    <property type="term" value="F:DNA binding"/>
    <property type="evidence" value="ECO:0007669"/>
    <property type="project" value="UniProtKB-UniRule"/>
</dbReference>
<comment type="caution">
    <text evidence="6">The sequence shown here is derived from an EMBL/GenBank/DDBJ whole genome shotgun (WGS) entry which is preliminary data.</text>
</comment>
<evidence type="ECO:0000313" key="7">
    <source>
        <dbReference type="Proteomes" id="UP001165136"/>
    </source>
</evidence>